<protein>
    <submittedName>
        <fullName evidence="1">Uncharacterized protein</fullName>
    </submittedName>
</protein>
<gene>
    <name evidence="1" type="ORF">GYN02_21395</name>
</gene>
<keyword evidence="2" id="KW-1185">Reference proteome</keyword>
<name>A0ABS1ZP13_9PSED</name>
<comment type="caution">
    <text evidence="1">The sequence shown here is derived from an EMBL/GenBank/DDBJ whole genome shotgun (WGS) entry which is preliminary data.</text>
</comment>
<dbReference type="Proteomes" id="UP000809529">
    <property type="component" value="Unassembled WGS sequence"/>
</dbReference>
<accession>A0ABS1ZP13</accession>
<evidence type="ECO:0000313" key="2">
    <source>
        <dbReference type="Proteomes" id="UP000809529"/>
    </source>
</evidence>
<reference evidence="1 2" key="1">
    <citation type="submission" date="2020-01" db="EMBL/GenBank/DDBJ databases">
        <title>Comparative genomics of meat spoilage bacteria.</title>
        <authorList>
            <person name="Hilgarth M."/>
            <person name="Vogel R.F."/>
        </authorList>
    </citation>
    <scope>NUCLEOTIDE SEQUENCE [LARGE SCALE GENOMIC DNA]</scope>
    <source>
        <strain evidence="1 2">TMW2.2077</strain>
    </source>
</reference>
<organism evidence="1 2">
    <name type="scientific">Pseudomonas weihenstephanensis</name>
    <dbReference type="NCBI Taxonomy" id="1608994"/>
    <lineage>
        <taxon>Bacteria</taxon>
        <taxon>Pseudomonadati</taxon>
        <taxon>Pseudomonadota</taxon>
        <taxon>Gammaproteobacteria</taxon>
        <taxon>Pseudomonadales</taxon>
        <taxon>Pseudomonadaceae</taxon>
        <taxon>Pseudomonas</taxon>
    </lineage>
</organism>
<sequence length="56" mass="6331">MLLSYDNYETLTDGWHRLHSYMRDGADEIPALFYPLSHHLVACGIIPATSPQPGMQ</sequence>
<evidence type="ECO:0000313" key="1">
    <source>
        <dbReference type="EMBL" id="MBM1197721.1"/>
    </source>
</evidence>
<dbReference type="RefSeq" id="WP_203303868.1">
    <property type="nucleotide sequence ID" value="NZ_JAAEBW010000017.1"/>
</dbReference>
<dbReference type="EMBL" id="JAAEBW010000017">
    <property type="protein sequence ID" value="MBM1197721.1"/>
    <property type="molecule type" value="Genomic_DNA"/>
</dbReference>
<proteinExistence type="predicted"/>